<protein>
    <submittedName>
        <fullName evidence="2">Odorant binding protein</fullName>
    </submittedName>
</protein>
<evidence type="ECO:0000313" key="2">
    <source>
        <dbReference type="EMBL" id="QFO46772.1"/>
    </source>
</evidence>
<dbReference type="AlphaFoldDB" id="A0A6B7MBL6"/>
<dbReference type="Gene3D" id="1.10.238.20">
    <property type="entry name" value="Pheromone/general odorant binding protein domain"/>
    <property type="match status" value="1"/>
</dbReference>
<dbReference type="CDD" id="cd23992">
    <property type="entry name" value="PBP_GOBP"/>
    <property type="match status" value="1"/>
</dbReference>
<keyword evidence="1" id="KW-0732">Signal</keyword>
<name>A0A6B7MBL6_CYLFO</name>
<proteinExistence type="evidence at transcript level"/>
<dbReference type="EMBL" id="MH716472">
    <property type="protein sequence ID" value="QFO46772.1"/>
    <property type="molecule type" value="mRNA"/>
</dbReference>
<accession>A0A6B7MBL6</accession>
<reference evidence="2" key="1">
    <citation type="submission" date="2018-08" db="EMBL/GenBank/DDBJ databases">
        <title>Functional characterizations of odorant binding protein from Cylas formicarius (Fabricius).</title>
        <authorList>
            <person name="Hua J."/>
            <person name="Chen T."/>
            <person name="Huang Y."/>
            <person name="Li Y."/>
            <person name="Wu C."/>
            <person name="Li H."/>
            <person name="Chen K."/>
            <person name="Li Z."/>
            <person name="Ma D."/>
        </authorList>
    </citation>
    <scope>NUCLEOTIDE SEQUENCE</scope>
</reference>
<gene>
    <name evidence="2" type="primary">OBP8</name>
</gene>
<dbReference type="InterPro" id="IPR036728">
    <property type="entry name" value="PBP_GOBP_sf"/>
</dbReference>
<dbReference type="InterPro" id="IPR006170">
    <property type="entry name" value="PBP/GOBP"/>
</dbReference>
<dbReference type="Pfam" id="PF01395">
    <property type="entry name" value="PBP_GOBP"/>
    <property type="match status" value="1"/>
</dbReference>
<organism evidence="2">
    <name type="scientific">Cylas formicarius</name>
    <name type="common">Sweet potato weevil</name>
    <name type="synonym">Attelabus formicarius</name>
    <dbReference type="NCBI Taxonomy" id="197179"/>
    <lineage>
        <taxon>Eukaryota</taxon>
        <taxon>Metazoa</taxon>
        <taxon>Ecdysozoa</taxon>
        <taxon>Arthropoda</taxon>
        <taxon>Hexapoda</taxon>
        <taxon>Insecta</taxon>
        <taxon>Pterygota</taxon>
        <taxon>Neoptera</taxon>
        <taxon>Endopterygota</taxon>
        <taxon>Coleoptera</taxon>
        <taxon>Polyphaga</taxon>
        <taxon>Cucujiformia</taxon>
        <taxon>Brentidae</taxon>
        <taxon>Cyladinae</taxon>
        <taxon>Cylas</taxon>
    </lineage>
</organism>
<evidence type="ECO:0000256" key="1">
    <source>
        <dbReference type="SAM" id="SignalP"/>
    </source>
</evidence>
<dbReference type="SUPFAM" id="SSF47565">
    <property type="entry name" value="Insect pheromone/odorant-binding proteins"/>
    <property type="match status" value="1"/>
</dbReference>
<dbReference type="GO" id="GO:0005549">
    <property type="term" value="F:odorant binding"/>
    <property type="evidence" value="ECO:0007669"/>
    <property type="project" value="InterPro"/>
</dbReference>
<feature type="signal peptide" evidence="1">
    <location>
        <begin position="1"/>
        <end position="16"/>
    </location>
</feature>
<sequence length="133" mass="14944">MKCLLVLCLAVAFAMANQPIKQSWTVVHQGCQANPKTFVEEEVFEKLRKGEKVNLPNNFADHAFCMLKDMDLQEPNGNINTQTLKKAVQESVQDQAKINQITSECSANDQTPQKTALTLFKCLGKYHIDIGQF</sequence>
<feature type="chain" id="PRO_5025439552" evidence="1">
    <location>
        <begin position="17"/>
        <end position="133"/>
    </location>
</feature>